<keyword evidence="2" id="KW-0560">Oxidoreductase</keyword>
<sequence>MVVVLVAGATGGIGSSLLNRLVAQKHVGGHPISGLIILDLFADRKTKDRFRADLALRCSPFLDDGSLHVLPWNATDVSSTTRVAQVVSDAFGRLDVLMIASGIGYHNSVMDTSVEEMARVTPTLMHVNVVGPMLLLRACLPLMLAKHPDRKIQPKVVLMSSISGYFGLPSRSMYCASKFALNGFVETLALELKDAQAPLQIFLVCPTTVQTKFRSNWRQHFGAADTQTSPPSSGVSVEACVDTIWHAFTATTSAGLHRLFIPGSAKLGYTLVRLPGIGNLVEGYIATRAKL</sequence>
<dbReference type="InterPro" id="IPR002347">
    <property type="entry name" value="SDR_fam"/>
</dbReference>
<dbReference type="InterPro" id="IPR020904">
    <property type="entry name" value="Sc_DH/Rdtase_CS"/>
</dbReference>
<dbReference type="Pfam" id="PF00106">
    <property type="entry name" value="adh_short"/>
    <property type="match status" value="1"/>
</dbReference>
<dbReference type="Gene3D" id="3.40.50.720">
    <property type="entry name" value="NAD(P)-binding Rossmann-like Domain"/>
    <property type="match status" value="1"/>
</dbReference>
<name>A0A7S4LNW4_9EUGL</name>
<protein>
    <submittedName>
        <fullName evidence="3">Uncharacterized protein</fullName>
    </submittedName>
</protein>
<reference evidence="3" key="1">
    <citation type="submission" date="2021-01" db="EMBL/GenBank/DDBJ databases">
        <authorList>
            <person name="Corre E."/>
            <person name="Pelletier E."/>
            <person name="Niang G."/>
            <person name="Scheremetjew M."/>
            <person name="Finn R."/>
            <person name="Kale V."/>
            <person name="Holt S."/>
            <person name="Cochrane G."/>
            <person name="Meng A."/>
            <person name="Brown T."/>
            <person name="Cohen L."/>
        </authorList>
    </citation>
    <scope>NUCLEOTIDE SEQUENCE</scope>
    <source>
        <strain evidence="3">CCMP1594</strain>
    </source>
</reference>
<dbReference type="InterPro" id="IPR036291">
    <property type="entry name" value="NAD(P)-bd_dom_sf"/>
</dbReference>
<dbReference type="EMBL" id="HBJA01149647">
    <property type="protein sequence ID" value="CAE0840820.1"/>
    <property type="molecule type" value="Transcribed_RNA"/>
</dbReference>
<dbReference type="PROSITE" id="PS00061">
    <property type="entry name" value="ADH_SHORT"/>
    <property type="match status" value="1"/>
</dbReference>
<dbReference type="SUPFAM" id="SSF51735">
    <property type="entry name" value="NAD(P)-binding Rossmann-fold domains"/>
    <property type="match status" value="1"/>
</dbReference>
<organism evidence="3">
    <name type="scientific">Eutreptiella gymnastica</name>
    <dbReference type="NCBI Taxonomy" id="73025"/>
    <lineage>
        <taxon>Eukaryota</taxon>
        <taxon>Discoba</taxon>
        <taxon>Euglenozoa</taxon>
        <taxon>Euglenida</taxon>
        <taxon>Spirocuta</taxon>
        <taxon>Euglenophyceae</taxon>
        <taxon>Eutreptiales</taxon>
        <taxon>Eutreptiaceae</taxon>
        <taxon>Eutreptiella</taxon>
    </lineage>
</organism>
<dbReference type="GO" id="GO:0016491">
    <property type="term" value="F:oxidoreductase activity"/>
    <property type="evidence" value="ECO:0007669"/>
    <property type="project" value="UniProtKB-KW"/>
</dbReference>
<dbReference type="GO" id="GO:0005829">
    <property type="term" value="C:cytosol"/>
    <property type="evidence" value="ECO:0007669"/>
    <property type="project" value="TreeGrafter"/>
</dbReference>
<dbReference type="PRINTS" id="PR00081">
    <property type="entry name" value="GDHRDH"/>
</dbReference>
<accession>A0A7S4LNW4</accession>
<evidence type="ECO:0000256" key="1">
    <source>
        <dbReference type="ARBA" id="ARBA00006484"/>
    </source>
</evidence>
<comment type="similarity">
    <text evidence="1">Belongs to the short-chain dehydrogenases/reductases (SDR) family.</text>
</comment>
<evidence type="ECO:0000313" key="3">
    <source>
        <dbReference type="EMBL" id="CAE0840820.1"/>
    </source>
</evidence>
<proteinExistence type="inferred from homology"/>
<dbReference type="AlphaFoldDB" id="A0A7S4LNW4"/>
<gene>
    <name evidence="3" type="ORF">EGYM00163_LOCUS51487</name>
</gene>
<dbReference type="PANTHER" id="PTHR43391">
    <property type="entry name" value="RETINOL DEHYDROGENASE-RELATED"/>
    <property type="match status" value="1"/>
</dbReference>
<dbReference type="PANTHER" id="PTHR43391:SF86">
    <property type="entry name" value="SHORT-CHAIN DEHYDROGENASE_REDUCTASE FAMILY PROTEIN"/>
    <property type="match status" value="1"/>
</dbReference>
<evidence type="ECO:0000256" key="2">
    <source>
        <dbReference type="ARBA" id="ARBA00023002"/>
    </source>
</evidence>